<sequence>MGFRTFDGLIEFRLLDVATALSCPFTCAHIFLLPQRNLKTMRQLATLTENRRRAALSSLTDEQYRDVVNVLAGMPSLSLSYHCGVLDDEDPSIWPLSMVTVTVRLIRRPLLSPIRQQLGCSSSGGIAGGAAVVDASTDLRLTDREASWYLSGGGTGFDDLAAGRFNNVEEEDEGMELAEDAFDGKSGGGGGIAARVKPPVPVWDKSRQRGKGGKSGRGGKGGKG</sequence>
<gene>
    <name evidence="2" type="ORF">TTAC_LOCUS4694</name>
</gene>
<protein>
    <submittedName>
        <fullName evidence="4">OB_NTP_bind domain-containing protein</fullName>
    </submittedName>
</protein>
<evidence type="ECO:0000313" key="2">
    <source>
        <dbReference type="EMBL" id="VDM25465.1"/>
    </source>
</evidence>
<dbReference type="AlphaFoldDB" id="A0A0R3WVB9"/>
<organism evidence="4">
    <name type="scientific">Hydatigena taeniaeformis</name>
    <name type="common">Feline tapeworm</name>
    <name type="synonym">Taenia taeniaeformis</name>
    <dbReference type="NCBI Taxonomy" id="6205"/>
    <lineage>
        <taxon>Eukaryota</taxon>
        <taxon>Metazoa</taxon>
        <taxon>Spiralia</taxon>
        <taxon>Lophotrochozoa</taxon>
        <taxon>Platyhelminthes</taxon>
        <taxon>Cestoda</taxon>
        <taxon>Eucestoda</taxon>
        <taxon>Cyclophyllidea</taxon>
        <taxon>Taeniidae</taxon>
        <taxon>Hydatigera</taxon>
    </lineage>
</organism>
<dbReference type="EMBL" id="UYWX01005112">
    <property type="protein sequence ID" value="VDM25465.1"/>
    <property type="molecule type" value="Genomic_DNA"/>
</dbReference>
<keyword evidence="3" id="KW-1185">Reference proteome</keyword>
<proteinExistence type="predicted"/>
<feature type="compositionally biased region" description="Gly residues" evidence="1">
    <location>
        <begin position="215"/>
        <end position="224"/>
    </location>
</feature>
<reference evidence="2 3" key="2">
    <citation type="submission" date="2018-11" db="EMBL/GenBank/DDBJ databases">
        <authorList>
            <consortium name="Pathogen Informatics"/>
        </authorList>
    </citation>
    <scope>NUCLEOTIDE SEQUENCE [LARGE SCALE GENOMIC DNA]</scope>
</reference>
<name>A0A0R3WVB9_HYDTA</name>
<dbReference type="WBParaSite" id="TTAC_0000470901-mRNA-1">
    <property type="protein sequence ID" value="TTAC_0000470901-mRNA-1"/>
    <property type="gene ID" value="TTAC_0000470901"/>
</dbReference>
<evidence type="ECO:0000313" key="3">
    <source>
        <dbReference type="Proteomes" id="UP000274429"/>
    </source>
</evidence>
<dbReference type="STRING" id="6205.A0A0R3WVB9"/>
<dbReference type="Proteomes" id="UP000274429">
    <property type="component" value="Unassembled WGS sequence"/>
</dbReference>
<dbReference type="OrthoDB" id="1734229at2759"/>
<reference evidence="4" key="1">
    <citation type="submission" date="2017-02" db="UniProtKB">
        <authorList>
            <consortium name="WormBaseParasite"/>
        </authorList>
    </citation>
    <scope>IDENTIFICATION</scope>
</reference>
<evidence type="ECO:0000313" key="4">
    <source>
        <dbReference type="WBParaSite" id="TTAC_0000470901-mRNA-1"/>
    </source>
</evidence>
<accession>A0A0R3WVB9</accession>
<evidence type="ECO:0000256" key="1">
    <source>
        <dbReference type="SAM" id="MobiDB-lite"/>
    </source>
</evidence>
<feature type="region of interest" description="Disordered" evidence="1">
    <location>
        <begin position="181"/>
        <end position="224"/>
    </location>
</feature>